<gene>
    <name evidence="2" type="ORF">Tco_1028935</name>
</gene>
<dbReference type="PANTHER" id="PTHR33159">
    <property type="entry name" value="RPM1-INTERACTING PROTEIN 4 (RIN4) FAMILY PROTEIN"/>
    <property type="match status" value="1"/>
</dbReference>
<name>A0ABQ5G3K8_9ASTR</name>
<sequence>MAIFEKYRVTLEIVNSRKAVKEMIRVNLTWIYTSGTNGIPMVLAFLRYDLGRNSHENRVTAKQSPKWQFVVTSIDQRDVVWLELESGYAIGNKDDEASEQTTFNQLTLEQAIPLDRIDPSQVPNALNEFTQKPTSTSADLAKAEAEIGVDVHSPLILLLQLDNYLMKGGQTCFTSVKSYVLDGGLRSLGVDVAMRPHIADRHMQREQFTGTLFRHDMETYVHVAEKNNGAPLPKFGDWDVNDPTSCEDFSVIFDKARDVKKTGGKPDSRTTADLGFKNATSFVKQPHCRKWFCCIQGSLVES</sequence>
<organism evidence="2 3">
    <name type="scientific">Tanacetum coccineum</name>
    <dbReference type="NCBI Taxonomy" id="301880"/>
    <lineage>
        <taxon>Eukaryota</taxon>
        <taxon>Viridiplantae</taxon>
        <taxon>Streptophyta</taxon>
        <taxon>Embryophyta</taxon>
        <taxon>Tracheophyta</taxon>
        <taxon>Spermatophyta</taxon>
        <taxon>Magnoliopsida</taxon>
        <taxon>eudicotyledons</taxon>
        <taxon>Gunneridae</taxon>
        <taxon>Pentapetalae</taxon>
        <taxon>asterids</taxon>
        <taxon>campanulids</taxon>
        <taxon>Asterales</taxon>
        <taxon>Asteraceae</taxon>
        <taxon>Asteroideae</taxon>
        <taxon>Anthemideae</taxon>
        <taxon>Anthemidinae</taxon>
        <taxon>Tanacetum</taxon>
    </lineage>
</organism>
<reference evidence="2" key="2">
    <citation type="submission" date="2022-01" db="EMBL/GenBank/DDBJ databases">
        <authorList>
            <person name="Yamashiro T."/>
            <person name="Shiraishi A."/>
            <person name="Satake H."/>
            <person name="Nakayama K."/>
        </authorList>
    </citation>
    <scope>NUCLEOTIDE SEQUENCE</scope>
</reference>
<evidence type="ECO:0000313" key="2">
    <source>
        <dbReference type="EMBL" id="GJT69649.1"/>
    </source>
</evidence>
<dbReference type="EMBL" id="BQNB010018007">
    <property type="protein sequence ID" value="GJT69649.1"/>
    <property type="molecule type" value="Genomic_DNA"/>
</dbReference>
<dbReference type="PANTHER" id="PTHR33159:SF101">
    <property type="entry name" value="OS04G0379600 PROTEIN"/>
    <property type="match status" value="1"/>
</dbReference>
<accession>A0ABQ5G3K8</accession>
<protein>
    <submittedName>
        <fullName evidence="2">Protein NOI4 isoform X2</fullName>
    </submittedName>
</protein>
<dbReference type="Pfam" id="PF05627">
    <property type="entry name" value="AvrRpt-cleavage"/>
    <property type="match status" value="1"/>
</dbReference>
<reference evidence="2" key="1">
    <citation type="journal article" date="2022" name="Int. J. Mol. Sci.">
        <title>Draft Genome of Tanacetum Coccineum: Genomic Comparison of Closely Related Tanacetum-Family Plants.</title>
        <authorList>
            <person name="Yamashiro T."/>
            <person name="Shiraishi A."/>
            <person name="Nakayama K."/>
            <person name="Satake H."/>
        </authorList>
    </citation>
    <scope>NUCLEOTIDE SEQUENCE</scope>
</reference>
<comment type="caution">
    <text evidence="2">The sequence shown here is derived from an EMBL/GenBank/DDBJ whole genome shotgun (WGS) entry which is preliminary data.</text>
</comment>
<dbReference type="InterPro" id="IPR008700">
    <property type="entry name" value="TypeIII_avirulence_cleave"/>
</dbReference>
<evidence type="ECO:0000313" key="3">
    <source>
        <dbReference type="Proteomes" id="UP001151760"/>
    </source>
</evidence>
<evidence type="ECO:0000259" key="1">
    <source>
        <dbReference type="Pfam" id="PF05627"/>
    </source>
</evidence>
<proteinExistence type="predicted"/>
<keyword evidence="3" id="KW-1185">Reference proteome</keyword>
<dbReference type="Proteomes" id="UP001151760">
    <property type="component" value="Unassembled WGS sequence"/>
</dbReference>
<dbReference type="InterPro" id="IPR040387">
    <property type="entry name" value="RIN4/NOI4"/>
</dbReference>
<feature type="domain" description="RIN4 pathogenic type III effector avirulence factor Avr cleavage site" evidence="1">
    <location>
        <begin position="228"/>
        <end position="261"/>
    </location>
</feature>